<reference evidence="1 2" key="1">
    <citation type="journal article" date="2006" name="Science">
        <title>Phytophthora genome sequences uncover evolutionary origins and mechanisms of pathogenesis.</title>
        <authorList>
            <person name="Tyler B.M."/>
            <person name="Tripathy S."/>
            <person name="Zhang X."/>
            <person name="Dehal P."/>
            <person name="Jiang R.H."/>
            <person name="Aerts A."/>
            <person name="Arredondo F.D."/>
            <person name="Baxter L."/>
            <person name="Bensasson D."/>
            <person name="Beynon J.L."/>
            <person name="Chapman J."/>
            <person name="Damasceno C.M."/>
            <person name="Dorrance A.E."/>
            <person name="Dou D."/>
            <person name="Dickerman A.W."/>
            <person name="Dubchak I.L."/>
            <person name="Garbelotto M."/>
            <person name="Gijzen M."/>
            <person name="Gordon S.G."/>
            <person name="Govers F."/>
            <person name="Grunwald N.J."/>
            <person name="Huang W."/>
            <person name="Ivors K.L."/>
            <person name="Jones R.W."/>
            <person name="Kamoun S."/>
            <person name="Krampis K."/>
            <person name="Lamour K.H."/>
            <person name="Lee M.K."/>
            <person name="McDonald W.H."/>
            <person name="Medina M."/>
            <person name="Meijer H.J."/>
            <person name="Nordberg E.K."/>
            <person name="Maclean D.J."/>
            <person name="Ospina-Giraldo M.D."/>
            <person name="Morris P.F."/>
            <person name="Phuntumart V."/>
            <person name="Putnam N.H."/>
            <person name="Rash S."/>
            <person name="Rose J.K."/>
            <person name="Sakihama Y."/>
            <person name="Salamov A.A."/>
            <person name="Savidor A."/>
            <person name="Scheuring C.F."/>
            <person name="Smith B.M."/>
            <person name="Sobral B.W."/>
            <person name="Terry A."/>
            <person name="Torto-Alalibo T.A."/>
            <person name="Win J."/>
            <person name="Xu Z."/>
            <person name="Zhang H."/>
            <person name="Grigoriev I.V."/>
            <person name="Rokhsar D.S."/>
            <person name="Boore J.L."/>
        </authorList>
    </citation>
    <scope>NUCLEOTIDE SEQUENCE [LARGE SCALE GENOMIC DNA]</scope>
    <source>
        <strain evidence="1 2">P6497</strain>
    </source>
</reference>
<sequence length="303" mass="34610">MEYYAYRNEILKQREALIERENVNQNMRHALHSQRLSFASTLSMVTQFFRDNSTEPFDLPARLSKDPFARQAELLKMKNDRLQVGHHFMQQRHQHYMSTAEFCDRKKYEATNGDLVSTRFEITPLPGGRSVKAIIDALQFFVYNIEISLSEVVGDITVRENDDAIPGSPVAQHRLVATVGDMVQTDTNNVAFAEYRPAGPPGSGEPEFGFMICDAVDEDELFPYRPETRVRQDMTQITMVAMDQSEEGEPMVVITRWWCLRIRKSDIYMPPFVVERIRNGVEKVGEAMLATARRAAATGSTSM</sequence>
<dbReference type="InParanoid" id="G4ZYD6"/>
<proteinExistence type="predicted"/>
<dbReference type="GeneID" id="20659995"/>
<name>G4ZYD6_PHYSP</name>
<dbReference type="RefSeq" id="XP_009532321.1">
    <property type="nucleotide sequence ID" value="XM_009534026.1"/>
</dbReference>
<dbReference type="EMBL" id="JH159157">
    <property type="protein sequence ID" value="EGZ11988.1"/>
    <property type="molecule type" value="Genomic_DNA"/>
</dbReference>
<dbReference type="KEGG" id="psoj:PHYSODRAFT_517971"/>
<keyword evidence="2" id="KW-1185">Reference proteome</keyword>
<evidence type="ECO:0000313" key="2">
    <source>
        <dbReference type="Proteomes" id="UP000002640"/>
    </source>
</evidence>
<evidence type="ECO:0008006" key="3">
    <source>
        <dbReference type="Google" id="ProtNLM"/>
    </source>
</evidence>
<protein>
    <recommendedName>
        <fullName evidence="3">START domain-containing protein</fullName>
    </recommendedName>
</protein>
<dbReference type="OMA" id="KSDIYMP"/>
<evidence type="ECO:0000313" key="1">
    <source>
        <dbReference type="EMBL" id="EGZ11988.1"/>
    </source>
</evidence>
<accession>G4ZYD6</accession>
<organism evidence="1 2">
    <name type="scientific">Phytophthora sojae (strain P6497)</name>
    <name type="common">Soybean stem and root rot agent</name>
    <name type="synonym">Phytophthora megasperma f. sp. glycines</name>
    <dbReference type="NCBI Taxonomy" id="1094619"/>
    <lineage>
        <taxon>Eukaryota</taxon>
        <taxon>Sar</taxon>
        <taxon>Stramenopiles</taxon>
        <taxon>Oomycota</taxon>
        <taxon>Peronosporomycetes</taxon>
        <taxon>Peronosporales</taxon>
        <taxon>Peronosporaceae</taxon>
        <taxon>Phytophthora</taxon>
    </lineage>
</organism>
<gene>
    <name evidence="1" type="ORF">PHYSODRAFT_517971</name>
</gene>
<dbReference type="Proteomes" id="UP000002640">
    <property type="component" value="Unassembled WGS sequence"/>
</dbReference>
<dbReference type="AlphaFoldDB" id="G4ZYD6"/>